<accession>A0A6G0T6L8</accession>
<evidence type="ECO:0000313" key="2">
    <source>
        <dbReference type="Proteomes" id="UP000475862"/>
    </source>
</evidence>
<proteinExistence type="predicted"/>
<dbReference type="AlphaFoldDB" id="A0A6G0T6L8"/>
<dbReference type="OrthoDB" id="6582741at2759"/>
<protein>
    <submittedName>
        <fullName evidence="1">Uncharacterized protein</fullName>
    </submittedName>
</protein>
<sequence>MLFIGFEEPEIKDGANLNTGQKKGLWALFEKDREDKSIQIPFLKMWCTVHRSALAWETLTTNVIELKKYLGYLYSRFQKQIQSDDILIFDLEDKRNTLVKIIEKDSVQITSLHNIELQDKIKFSEFVTPDELKKCYRFIFPDYQLIDFVASYQEACTIEELKGHTSINILKIVLKNESWKSLSTSLARIFAAKPHSADV</sequence>
<keyword evidence="2" id="KW-1185">Reference proteome</keyword>
<comment type="caution">
    <text evidence="1">The sequence shown here is derived from an EMBL/GenBank/DDBJ whole genome shotgun (WGS) entry which is preliminary data.</text>
</comment>
<dbReference type="Proteomes" id="UP000475862">
    <property type="component" value="Unassembled WGS sequence"/>
</dbReference>
<organism evidence="1 2">
    <name type="scientific">Aphis glycines</name>
    <name type="common">Soybean aphid</name>
    <dbReference type="NCBI Taxonomy" id="307491"/>
    <lineage>
        <taxon>Eukaryota</taxon>
        <taxon>Metazoa</taxon>
        <taxon>Ecdysozoa</taxon>
        <taxon>Arthropoda</taxon>
        <taxon>Hexapoda</taxon>
        <taxon>Insecta</taxon>
        <taxon>Pterygota</taxon>
        <taxon>Neoptera</taxon>
        <taxon>Paraneoptera</taxon>
        <taxon>Hemiptera</taxon>
        <taxon>Sternorrhyncha</taxon>
        <taxon>Aphidomorpha</taxon>
        <taxon>Aphidoidea</taxon>
        <taxon>Aphididae</taxon>
        <taxon>Aphidini</taxon>
        <taxon>Aphis</taxon>
        <taxon>Aphis</taxon>
    </lineage>
</organism>
<name>A0A6G0T6L8_APHGL</name>
<dbReference type="EMBL" id="VYZN01000058">
    <property type="protein sequence ID" value="KAE9525815.1"/>
    <property type="molecule type" value="Genomic_DNA"/>
</dbReference>
<gene>
    <name evidence="1" type="ORF">AGLY_014041</name>
</gene>
<reference evidence="1 2" key="1">
    <citation type="submission" date="2019-08" db="EMBL/GenBank/DDBJ databases">
        <title>The genome of the soybean aphid Biotype 1, its phylome, world population structure and adaptation to the North American continent.</title>
        <authorList>
            <person name="Giordano R."/>
            <person name="Donthu R.K."/>
            <person name="Hernandez A.G."/>
            <person name="Wright C.L."/>
            <person name="Zimin A.V."/>
        </authorList>
    </citation>
    <scope>NUCLEOTIDE SEQUENCE [LARGE SCALE GENOMIC DNA]</scope>
    <source>
        <tissue evidence="1">Whole aphids</tissue>
    </source>
</reference>
<evidence type="ECO:0000313" key="1">
    <source>
        <dbReference type="EMBL" id="KAE9525815.1"/>
    </source>
</evidence>